<dbReference type="EMBL" id="JACHMH010000001">
    <property type="protein sequence ID" value="MBB4678729.1"/>
    <property type="molecule type" value="Genomic_DNA"/>
</dbReference>
<keyword evidence="3" id="KW-1185">Reference proteome</keyword>
<sequence>MLDQIMEALGNALGSIPVIGPFLKIIIPIIRKVLKIFGL</sequence>
<evidence type="ECO:0000313" key="3">
    <source>
        <dbReference type="Proteomes" id="UP000533598"/>
    </source>
</evidence>
<evidence type="ECO:0000313" key="2">
    <source>
        <dbReference type="EMBL" id="MBB4678729.1"/>
    </source>
</evidence>
<dbReference type="Proteomes" id="UP000533598">
    <property type="component" value="Unassembled WGS sequence"/>
</dbReference>
<gene>
    <name evidence="2" type="ORF">HNR67_004847</name>
</gene>
<name>A0A7W7FXB4_9PSEU</name>
<keyword evidence="1" id="KW-0472">Membrane</keyword>
<dbReference type="AlphaFoldDB" id="A0A7W7FXB4"/>
<comment type="caution">
    <text evidence="2">The sequence shown here is derived from an EMBL/GenBank/DDBJ whole genome shotgun (WGS) entry which is preliminary data.</text>
</comment>
<keyword evidence="1" id="KW-0812">Transmembrane</keyword>
<protein>
    <submittedName>
        <fullName evidence="2">Uncharacterized protein</fullName>
    </submittedName>
</protein>
<accession>A0A7W7FXB4</accession>
<reference evidence="2 3" key="1">
    <citation type="submission" date="2020-08" db="EMBL/GenBank/DDBJ databases">
        <title>Sequencing the genomes of 1000 actinobacteria strains.</title>
        <authorList>
            <person name="Klenk H.-P."/>
        </authorList>
    </citation>
    <scope>NUCLEOTIDE SEQUENCE [LARGE SCALE GENOMIC DNA]</scope>
    <source>
        <strain evidence="2 3">DSM 44230</strain>
    </source>
</reference>
<organism evidence="2 3">
    <name type="scientific">Crossiella cryophila</name>
    <dbReference type="NCBI Taxonomy" id="43355"/>
    <lineage>
        <taxon>Bacteria</taxon>
        <taxon>Bacillati</taxon>
        <taxon>Actinomycetota</taxon>
        <taxon>Actinomycetes</taxon>
        <taxon>Pseudonocardiales</taxon>
        <taxon>Pseudonocardiaceae</taxon>
        <taxon>Crossiella</taxon>
    </lineage>
</organism>
<keyword evidence="1" id="KW-1133">Transmembrane helix</keyword>
<proteinExistence type="predicted"/>
<evidence type="ECO:0000256" key="1">
    <source>
        <dbReference type="SAM" id="Phobius"/>
    </source>
</evidence>
<feature type="transmembrane region" description="Helical" evidence="1">
    <location>
        <begin position="12"/>
        <end position="30"/>
    </location>
</feature>